<dbReference type="AlphaFoldDB" id="A0A165RC96"/>
<evidence type="ECO:0000256" key="1">
    <source>
        <dbReference type="ARBA" id="ARBA00004141"/>
    </source>
</evidence>
<keyword evidence="4 6" id="KW-0472">Membrane</keyword>
<feature type="transmembrane region" description="Helical" evidence="6">
    <location>
        <begin position="257"/>
        <end position="277"/>
    </location>
</feature>
<dbReference type="Pfam" id="PF03619">
    <property type="entry name" value="Solute_trans_a"/>
    <property type="match status" value="1"/>
</dbReference>
<comment type="subcellular location">
    <subcellularLocation>
        <location evidence="1">Membrane</location>
        <topology evidence="1">Multi-pass membrane protein</topology>
    </subcellularLocation>
</comment>
<keyword evidence="3 6" id="KW-1133">Transmembrane helix</keyword>
<evidence type="ECO:0000313" key="7">
    <source>
        <dbReference type="EMBL" id="KZT23606.1"/>
    </source>
</evidence>
<evidence type="ECO:0000256" key="4">
    <source>
        <dbReference type="ARBA" id="ARBA00023136"/>
    </source>
</evidence>
<evidence type="ECO:0000256" key="6">
    <source>
        <dbReference type="SAM" id="Phobius"/>
    </source>
</evidence>
<evidence type="ECO:0000256" key="3">
    <source>
        <dbReference type="ARBA" id="ARBA00022989"/>
    </source>
</evidence>
<reference evidence="7 8" key="1">
    <citation type="journal article" date="2016" name="Mol. Biol. Evol.">
        <title>Comparative Genomics of Early-Diverging Mushroom-Forming Fungi Provides Insights into the Origins of Lignocellulose Decay Capabilities.</title>
        <authorList>
            <person name="Nagy L.G."/>
            <person name="Riley R."/>
            <person name="Tritt A."/>
            <person name="Adam C."/>
            <person name="Daum C."/>
            <person name="Floudas D."/>
            <person name="Sun H."/>
            <person name="Yadav J.S."/>
            <person name="Pangilinan J."/>
            <person name="Larsson K.H."/>
            <person name="Matsuura K."/>
            <person name="Barry K."/>
            <person name="Labutti K."/>
            <person name="Kuo R."/>
            <person name="Ohm R.A."/>
            <person name="Bhattacharya S.S."/>
            <person name="Shirouzu T."/>
            <person name="Yoshinaga Y."/>
            <person name="Martin F.M."/>
            <person name="Grigoriev I.V."/>
            <person name="Hibbett D.S."/>
        </authorList>
    </citation>
    <scope>NUCLEOTIDE SEQUENCE [LARGE SCALE GENOMIC DNA]</scope>
    <source>
        <strain evidence="7 8">HHB14362 ss-1</strain>
    </source>
</reference>
<feature type="region of interest" description="Disordered" evidence="5">
    <location>
        <begin position="464"/>
        <end position="603"/>
    </location>
</feature>
<feature type="transmembrane region" description="Helical" evidence="6">
    <location>
        <begin position="69"/>
        <end position="91"/>
    </location>
</feature>
<keyword evidence="8" id="KW-1185">Reference proteome</keyword>
<dbReference type="SMART" id="SM01417">
    <property type="entry name" value="Solute_trans_a"/>
    <property type="match status" value="1"/>
</dbReference>
<keyword evidence="2 6" id="KW-0812">Transmembrane</keyword>
<sequence length="739" mass="83716">MANITNGRCWKELAPDTSPPLIQHGNIVFQAHQVGWIICGFFTLVALVASFWLINKHLQWYTNKQEQRYIVRILFMVPLYAVISFASYLFWNQATPILLVRDCYESTVLTAFFYLLLLYISPNVDEQKDVFRREGLSREYDREARKRGEPERKWVFPFQGVKWKPAASPFVSSELMKWGVLQYCVLRPLTTLIAVVLNYMGLYCDDSYSPKWGHIYITIIVSISVSVAMYCLLQLYITVSKELAPYKPILKLFAVKAVVFLTFWQATGLSLLSMAGLIKDTKYMTANDINNGIAAILETFEMMCFAFLHFKAFTYIPYKPHHEPDAPPPQRTPRLRSLCHAMDFRETAREVWAGCVYMHARLRGKETDVHTRRAAVMEDVFGRPRLRAPADEKDIRVDVEETVDVASERPWLGAGDDYAYGLGYIRREKSEALEDQIERELQSRGYTFKNGQWTPPNLDIFLPHSRGCAADGAPPEQGQGHERGKRSWWRSMYDRVSQSGPDHDDARLSPPPRRSSRSRSRSRHRAKKSEARPLMVTYDDPPPPSAIRTYRSSRNRPALLVPPETDLPGMNRSDSVLGRLFPAGSRSDLSTSATPRAPRSAEADFQAARINTQAYEPSVWTRAQTTLPANAGSRAPPAHRPRRDQIVLPAPLSPTAPSPPADARVPGAGYGGPEYQRSSTGGSRPPRPLRRGGPLRHQTPPSLATIPQEPERPYHLGQGEYSRYPEYPNDYSPPGSGSR</sequence>
<dbReference type="GO" id="GO:0016020">
    <property type="term" value="C:membrane"/>
    <property type="evidence" value="ECO:0007669"/>
    <property type="project" value="UniProtKB-SubCell"/>
</dbReference>
<feature type="transmembrane region" description="Helical" evidence="6">
    <location>
        <begin position="180"/>
        <end position="203"/>
    </location>
</feature>
<organism evidence="7 8">
    <name type="scientific">Neolentinus lepideus HHB14362 ss-1</name>
    <dbReference type="NCBI Taxonomy" id="1314782"/>
    <lineage>
        <taxon>Eukaryota</taxon>
        <taxon>Fungi</taxon>
        <taxon>Dikarya</taxon>
        <taxon>Basidiomycota</taxon>
        <taxon>Agaricomycotina</taxon>
        <taxon>Agaricomycetes</taxon>
        <taxon>Gloeophyllales</taxon>
        <taxon>Gloeophyllaceae</taxon>
        <taxon>Neolentinus</taxon>
    </lineage>
</organism>
<feature type="compositionally biased region" description="Basic residues" evidence="5">
    <location>
        <begin position="514"/>
        <end position="527"/>
    </location>
</feature>
<dbReference type="EMBL" id="KV425584">
    <property type="protein sequence ID" value="KZT23606.1"/>
    <property type="molecule type" value="Genomic_DNA"/>
</dbReference>
<feature type="transmembrane region" description="Helical" evidence="6">
    <location>
        <begin position="103"/>
        <end position="121"/>
    </location>
</feature>
<evidence type="ECO:0000256" key="2">
    <source>
        <dbReference type="ARBA" id="ARBA00022692"/>
    </source>
</evidence>
<dbReference type="PANTHER" id="PTHR23423">
    <property type="entry name" value="ORGANIC SOLUTE TRANSPORTER-RELATED"/>
    <property type="match status" value="1"/>
</dbReference>
<feature type="transmembrane region" description="Helical" evidence="6">
    <location>
        <begin position="215"/>
        <end position="237"/>
    </location>
</feature>
<name>A0A165RC96_9AGAM</name>
<dbReference type="Proteomes" id="UP000076761">
    <property type="component" value="Unassembled WGS sequence"/>
</dbReference>
<evidence type="ECO:0000256" key="5">
    <source>
        <dbReference type="SAM" id="MobiDB-lite"/>
    </source>
</evidence>
<dbReference type="STRING" id="1314782.A0A165RC96"/>
<dbReference type="InterPro" id="IPR005178">
    <property type="entry name" value="Ostalpha/TMEM184C"/>
</dbReference>
<feature type="region of interest" description="Disordered" evidence="5">
    <location>
        <begin position="627"/>
        <end position="739"/>
    </location>
</feature>
<feature type="compositionally biased region" description="Pro residues" evidence="5">
    <location>
        <begin position="651"/>
        <end position="660"/>
    </location>
</feature>
<protein>
    <submittedName>
        <fullName evidence="7">DUF300-domain-containing protein</fullName>
    </submittedName>
</protein>
<dbReference type="OrthoDB" id="5348404at2759"/>
<proteinExistence type="predicted"/>
<gene>
    <name evidence="7" type="ORF">NEOLEDRAFT_1180037</name>
</gene>
<evidence type="ECO:0000313" key="8">
    <source>
        <dbReference type="Proteomes" id="UP000076761"/>
    </source>
</evidence>
<accession>A0A165RC96</accession>
<dbReference type="InParanoid" id="A0A165RC96"/>
<feature type="transmembrane region" description="Helical" evidence="6">
    <location>
        <begin position="34"/>
        <end position="54"/>
    </location>
</feature>